<dbReference type="GO" id="GO:0015074">
    <property type="term" value="P:DNA integration"/>
    <property type="evidence" value="ECO:0007669"/>
    <property type="project" value="InterPro"/>
</dbReference>
<gene>
    <name evidence="2" type="ORF">CA163_01305</name>
</gene>
<dbReference type="EMBL" id="NIXT01000028">
    <property type="protein sequence ID" value="OXE34638.1"/>
    <property type="molecule type" value="Genomic_DNA"/>
</dbReference>
<dbReference type="GO" id="GO:0003677">
    <property type="term" value="F:DNA binding"/>
    <property type="evidence" value="ECO:0007669"/>
    <property type="project" value="InterPro"/>
</dbReference>
<organism evidence="2 3">
    <name type="scientific">Vibrio parahaemolyticus</name>
    <dbReference type="NCBI Taxonomy" id="670"/>
    <lineage>
        <taxon>Bacteria</taxon>
        <taxon>Pseudomonadati</taxon>
        <taxon>Pseudomonadota</taxon>
        <taxon>Gammaproteobacteria</taxon>
        <taxon>Vibrionales</taxon>
        <taxon>Vibrionaceae</taxon>
        <taxon>Vibrio</taxon>
    </lineage>
</organism>
<protein>
    <submittedName>
        <fullName evidence="2">Integrase</fullName>
    </submittedName>
</protein>
<dbReference type="OrthoDB" id="6819422at2"/>
<dbReference type="InterPro" id="IPR011010">
    <property type="entry name" value="DNA_brk_join_enz"/>
</dbReference>
<dbReference type="InterPro" id="IPR013762">
    <property type="entry name" value="Integrase-like_cat_sf"/>
</dbReference>
<dbReference type="InterPro" id="IPR002104">
    <property type="entry name" value="Integrase_catalytic"/>
</dbReference>
<dbReference type="OMA" id="FIAKRTF"/>
<dbReference type="SUPFAM" id="SSF56349">
    <property type="entry name" value="DNA breaking-rejoining enzymes"/>
    <property type="match status" value="1"/>
</dbReference>
<dbReference type="Proteomes" id="UP000214596">
    <property type="component" value="Unassembled WGS sequence"/>
</dbReference>
<evidence type="ECO:0000256" key="1">
    <source>
        <dbReference type="ARBA" id="ARBA00023172"/>
    </source>
</evidence>
<dbReference type="Gene3D" id="1.10.443.10">
    <property type="entry name" value="Intergrase catalytic core"/>
    <property type="match status" value="1"/>
</dbReference>
<dbReference type="Pfam" id="PF00589">
    <property type="entry name" value="Phage_integrase"/>
    <property type="match status" value="1"/>
</dbReference>
<evidence type="ECO:0000313" key="2">
    <source>
        <dbReference type="EMBL" id="OXE34638.1"/>
    </source>
</evidence>
<dbReference type="AlphaFoldDB" id="A0A227JI70"/>
<reference evidence="2 3" key="1">
    <citation type="journal article" date="2017" name="Appl. Environ. Microbiol.">
        <title>Parallel evolution of two clades of a major Atlantic endemic Vibrio parahaemolyticus pathogen lineage by independent acquisition of related pathogenicity islands.</title>
        <authorList>
            <person name="Xu F."/>
            <person name="Gonzalez-Escalona N."/>
            <person name="Drees K.P."/>
            <person name="Sebra R.P."/>
            <person name="Cooper V.S."/>
            <person name="Jones S.H."/>
            <person name="Whistler C.A."/>
        </authorList>
    </citation>
    <scope>NUCLEOTIDE SEQUENCE [LARGE SCALE GENOMIC DNA]</scope>
    <source>
        <strain evidence="2 3">MAVP-3</strain>
    </source>
</reference>
<keyword evidence="1" id="KW-0233">DNA recombination</keyword>
<comment type="caution">
    <text evidence="2">The sequence shown here is derived from an EMBL/GenBank/DDBJ whole genome shotgun (WGS) entry which is preliminary data.</text>
</comment>
<dbReference type="PROSITE" id="PS51898">
    <property type="entry name" value="TYR_RECOMBINASE"/>
    <property type="match status" value="1"/>
</dbReference>
<evidence type="ECO:0000313" key="3">
    <source>
        <dbReference type="Proteomes" id="UP000214596"/>
    </source>
</evidence>
<name>A0A227JI70_VIBPH</name>
<sequence>MTFSNLGNVKLRLVEVDNELETLSAGYLLQRYENGFKPDTIKKDAQGIQHLYRFCINQGINLHQLVASKSPLSMGDIEEYASFCSVNYASYCSPSKDTYELVSVDYYKQRMRISWAFIKWLWLFYQNRTKGKLDDLKAAQIQFAAMELGFKAYMKSPINTTISQKTGLSPELRNRFFDIINPLPENTQNPWKSQRVRWRNYALLLTMVLGGNRKGESLLLKLNHFSLSGNRKYFEILKSSDLDYPRSEAPSVKTLGREIELNSMMADIFEHYISVWRKEFKNAKKSMYMFLSSRDGLPLSVQTPNAILKQLINMYPEYEGVLSPHRLRNTFHDVLNDALNLMNAAESPLSRKLKKAPIQEYAGGWKRGSEMPNHYPKGSIQREVARMHFIIQDRILSTTEYAEAKRKEELDHSEAGFYEWMDN</sequence>
<dbReference type="GO" id="GO:0006310">
    <property type="term" value="P:DNA recombination"/>
    <property type="evidence" value="ECO:0007669"/>
    <property type="project" value="UniProtKB-KW"/>
</dbReference>
<accession>A0A227JI70</accession>
<proteinExistence type="predicted"/>
<dbReference type="STRING" id="670.ACZ92_03170"/>